<accession>A0ABV5TVX0</accession>
<dbReference type="RefSeq" id="WP_386163894.1">
    <property type="nucleotide sequence ID" value="NZ_JBHMBS010000053.1"/>
</dbReference>
<keyword evidence="1" id="KW-0812">Transmembrane</keyword>
<evidence type="ECO:0000313" key="3">
    <source>
        <dbReference type="Proteomes" id="UP001589610"/>
    </source>
</evidence>
<dbReference type="EMBL" id="JBHMBS010000053">
    <property type="protein sequence ID" value="MFB9682285.1"/>
    <property type="molecule type" value="Genomic_DNA"/>
</dbReference>
<dbReference type="Proteomes" id="UP001589610">
    <property type="component" value="Unassembled WGS sequence"/>
</dbReference>
<keyword evidence="3" id="KW-1185">Reference proteome</keyword>
<keyword evidence="1" id="KW-1133">Transmembrane helix</keyword>
<reference evidence="2 3" key="1">
    <citation type="submission" date="2024-09" db="EMBL/GenBank/DDBJ databases">
        <authorList>
            <person name="Sun Q."/>
            <person name="Mori K."/>
        </authorList>
    </citation>
    <scope>NUCLEOTIDE SEQUENCE [LARGE SCALE GENOMIC DNA]</scope>
    <source>
        <strain evidence="2 3">JCM 3028</strain>
    </source>
</reference>
<evidence type="ECO:0000313" key="2">
    <source>
        <dbReference type="EMBL" id="MFB9682285.1"/>
    </source>
</evidence>
<organism evidence="2 3">
    <name type="scientific">Streptosporangium vulgare</name>
    <dbReference type="NCBI Taxonomy" id="46190"/>
    <lineage>
        <taxon>Bacteria</taxon>
        <taxon>Bacillati</taxon>
        <taxon>Actinomycetota</taxon>
        <taxon>Actinomycetes</taxon>
        <taxon>Streptosporangiales</taxon>
        <taxon>Streptosporangiaceae</taxon>
        <taxon>Streptosporangium</taxon>
    </lineage>
</organism>
<sequence>MTNLRRPTRSPWRAFATLVVVALLLGVAIAAVAWWVLVMLGNEIWSWVPQFPS</sequence>
<gene>
    <name evidence="2" type="ORF">ACFFRH_43040</name>
</gene>
<feature type="transmembrane region" description="Helical" evidence="1">
    <location>
        <begin position="12"/>
        <end position="37"/>
    </location>
</feature>
<evidence type="ECO:0000256" key="1">
    <source>
        <dbReference type="SAM" id="Phobius"/>
    </source>
</evidence>
<name>A0ABV5TVX0_9ACTN</name>
<evidence type="ECO:0008006" key="4">
    <source>
        <dbReference type="Google" id="ProtNLM"/>
    </source>
</evidence>
<keyword evidence="1" id="KW-0472">Membrane</keyword>
<comment type="caution">
    <text evidence="2">The sequence shown here is derived from an EMBL/GenBank/DDBJ whole genome shotgun (WGS) entry which is preliminary data.</text>
</comment>
<proteinExistence type="predicted"/>
<protein>
    <recommendedName>
        <fullName evidence="4">Phosphate ABC transporter, permease protein PstA</fullName>
    </recommendedName>
</protein>